<dbReference type="InterPro" id="IPR002560">
    <property type="entry name" value="Transposase_DDE"/>
</dbReference>
<organism evidence="2 3">
    <name type="scientific">Victivallis lenta</name>
    <dbReference type="NCBI Taxonomy" id="2606640"/>
    <lineage>
        <taxon>Bacteria</taxon>
        <taxon>Pseudomonadati</taxon>
        <taxon>Lentisphaerota</taxon>
        <taxon>Lentisphaeria</taxon>
        <taxon>Victivallales</taxon>
        <taxon>Victivallaceae</taxon>
        <taxon>Victivallis</taxon>
    </lineage>
</organism>
<dbReference type="EMBL" id="VUNS01000074">
    <property type="protein sequence ID" value="MST99838.1"/>
    <property type="molecule type" value="Genomic_DNA"/>
</dbReference>
<dbReference type="Proteomes" id="UP000435649">
    <property type="component" value="Unassembled WGS sequence"/>
</dbReference>
<dbReference type="InterPro" id="IPR047951">
    <property type="entry name" value="Transpos_ISL3"/>
</dbReference>
<proteinExistence type="predicted"/>
<name>A0A844GBV7_9BACT</name>
<evidence type="ECO:0000313" key="2">
    <source>
        <dbReference type="EMBL" id="MST99838.1"/>
    </source>
</evidence>
<dbReference type="NCBIfam" id="NF033550">
    <property type="entry name" value="transpos_ISL3"/>
    <property type="match status" value="1"/>
</dbReference>
<evidence type="ECO:0000259" key="1">
    <source>
        <dbReference type="Pfam" id="PF01610"/>
    </source>
</evidence>
<dbReference type="PANTHER" id="PTHR33498:SF1">
    <property type="entry name" value="TRANSPOSASE FOR INSERTION SEQUENCE ELEMENT IS1557"/>
    <property type="match status" value="1"/>
</dbReference>
<protein>
    <submittedName>
        <fullName evidence="2">ISL3 family transposase</fullName>
    </submittedName>
</protein>
<sequence>MRLKTILNYGLKFKCFCIGKSEFNEKKDSIIVEIKARTNSKPVCSICGTASPGYDTLPERLFEFVPMWGLRVFFRYAMRRVSCPQCKRVVVEAVPWCDGKNHFTNHYAAFLASWAKELSWKSVAAHFHTSWQTVCSAVESVVNYGLTHRNLDSVTALGVDEIAWHKGHKYLTLVYQINPGARRLLWVGEKRTQETMSSFFADMTKLKADFSAQIRVICSDMWKPYLKIIAKHLPQAINVLDRFHIMQKFGKALDKVRSEEAKRLRQAKQPPLLSKTRWCFLKRRENLTEKQGFKLNELLKMNLRTVKAYLLREQFQKLWEYRSPGWAGKFLEQWCHAAIFSRLEPMKDLARMLTAHRPLILNYFRAKKQFNSGIVEGLNRKINLTIRKSFGFRTLKIAKVCLYHQLGELPEPDFAHKFW</sequence>
<dbReference type="PANTHER" id="PTHR33498">
    <property type="entry name" value="TRANSPOSASE FOR INSERTION SEQUENCE ELEMENT IS1557"/>
    <property type="match status" value="1"/>
</dbReference>
<reference evidence="2 3" key="1">
    <citation type="submission" date="2019-08" db="EMBL/GenBank/DDBJ databases">
        <title>In-depth cultivation of the pig gut microbiome towards novel bacterial diversity and tailored functional studies.</title>
        <authorList>
            <person name="Wylensek D."/>
            <person name="Hitch T.C.A."/>
            <person name="Clavel T."/>
        </authorList>
    </citation>
    <scope>NUCLEOTIDE SEQUENCE [LARGE SCALE GENOMIC DNA]</scope>
    <source>
        <strain evidence="2 3">BBE-744-WT-12</strain>
    </source>
</reference>
<dbReference type="RefSeq" id="WP_154420988.1">
    <property type="nucleotide sequence ID" value="NZ_VUNS01000074.1"/>
</dbReference>
<dbReference type="AlphaFoldDB" id="A0A844GBV7"/>
<dbReference type="Pfam" id="PF01610">
    <property type="entry name" value="DDE_Tnp_ISL3"/>
    <property type="match status" value="1"/>
</dbReference>
<feature type="domain" description="Transposase IS204/IS1001/IS1096/IS1165 DDE" evidence="1">
    <location>
        <begin position="157"/>
        <end position="396"/>
    </location>
</feature>
<accession>A0A844GBV7</accession>
<keyword evidence="3" id="KW-1185">Reference proteome</keyword>
<evidence type="ECO:0000313" key="3">
    <source>
        <dbReference type="Proteomes" id="UP000435649"/>
    </source>
</evidence>
<gene>
    <name evidence="2" type="ORF">FYJ85_22680</name>
</gene>
<comment type="caution">
    <text evidence="2">The sequence shown here is derived from an EMBL/GenBank/DDBJ whole genome shotgun (WGS) entry which is preliminary data.</text>
</comment>